<evidence type="ECO:0000256" key="9">
    <source>
        <dbReference type="SAM" id="MobiDB-lite"/>
    </source>
</evidence>
<evidence type="ECO:0000256" key="4">
    <source>
        <dbReference type="ARBA" id="ARBA00006425"/>
    </source>
</evidence>
<dbReference type="PANTHER" id="PTHR47677:SF1">
    <property type="entry name" value="CYTOCHROME C OXIDASE ASSEMBLY FACTOR 6"/>
    <property type="match status" value="1"/>
</dbReference>
<dbReference type="GO" id="GO:0033617">
    <property type="term" value="P:mitochondrial respiratory chain complex IV assembly"/>
    <property type="evidence" value="ECO:0007669"/>
    <property type="project" value="TreeGrafter"/>
</dbReference>
<comment type="similarity">
    <text evidence="4">Belongs to the cytochrome c oxidase subunit 6B family.</text>
</comment>
<dbReference type="STRING" id="331657.A0A4U0XG84"/>
<evidence type="ECO:0000256" key="7">
    <source>
        <dbReference type="ARBA" id="ARBA00023157"/>
    </source>
</evidence>
<keyword evidence="11" id="KW-1185">Reference proteome</keyword>
<name>A0A4U0XG84_9PEZI</name>
<protein>
    <recommendedName>
        <fullName evidence="12">Cytochrome c oxidase subunit 6B-like protein new16</fullName>
    </recommendedName>
</protein>
<sequence>MGWLSSSPAVDAAPAAPKASADGAFEAPDRNARAHCWEARDAYFHCLDRNAIIDSVKAASLAEERCGKEDVQFKTNCASSWVQYFKKRRVVEYQRDQTLKKLEAEGAQKMDGALPGGAPASPPAAR</sequence>
<dbReference type="PANTHER" id="PTHR47677">
    <property type="entry name" value="CYTOCHROME C OXIDASE ASSEMBLY FACTOR 6"/>
    <property type="match status" value="1"/>
</dbReference>
<dbReference type="GO" id="GO:0005758">
    <property type="term" value="C:mitochondrial intermembrane space"/>
    <property type="evidence" value="ECO:0007669"/>
    <property type="project" value="UniProtKB-SubCell"/>
</dbReference>
<keyword evidence="5" id="KW-0963">Cytoplasm</keyword>
<comment type="subcellular location">
    <subcellularLocation>
        <location evidence="2">Cytoplasm</location>
    </subcellularLocation>
    <subcellularLocation>
        <location evidence="3">Mitochondrion intermembrane space</location>
    </subcellularLocation>
    <subcellularLocation>
        <location evidence="1">Nucleus</location>
    </subcellularLocation>
</comment>
<accession>A0A4U0XG84</accession>
<keyword evidence="6" id="KW-0496">Mitochondrion</keyword>
<evidence type="ECO:0000313" key="10">
    <source>
        <dbReference type="EMBL" id="TKA75097.1"/>
    </source>
</evidence>
<comment type="caution">
    <text evidence="10">The sequence shown here is derived from an EMBL/GenBank/DDBJ whole genome shotgun (WGS) entry which is preliminary data.</text>
</comment>
<dbReference type="AlphaFoldDB" id="A0A4U0XG84"/>
<dbReference type="PROSITE" id="PS51808">
    <property type="entry name" value="CHCH"/>
    <property type="match status" value="1"/>
</dbReference>
<dbReference type="FunFam" id="1.10.10.140:FF:000003">
    <property type="entry name" value="Cytochrome c oxidase assembly factor 6"/>
    <property type="match status" value="1"/>
</dbReference>
<evidence type="ECO:0000256" key="6">
    <source>
        <dbReference type="ARBA" id="ARBA00023128"/>
    </source>
</evidence>
<organism evidence="10 11">
    <name type="scientific">Cryomyces minteri</name>
    <dbReference type="NCBI Taxonomy" id="331657"/>
    <lineage>
        <taxon>Eukaryota</taxon>
        <taxon>Fungi</taxon>
        <taxon>Dikarya</taxon>
        <taxon>Ascomycota</taxon>
        <taxon>Pezizomycotina</taxon>
        <taxon>Dothideomycetes</taxon>
        <taxon>Dothideomycetes incertae sedis</taxon>
        <taxon>Cryomyces</taxon>
    </lineage>
</organism>
<feature type="region of interest" description="Disordered" evidence="9">
    <location>
        <begin position="104"/>
        <end position="126"/>
    </location>
</feature>
<dbReference type="GO" id="GO:0005634">
    <property type="term" value="C:nucleus"/>
    <property type="evidence" value="ECO:0007669"/>
    <property type="project" value="UniProtKB-SubCell"/>
</dbReference>
<dbReference type="InterPro" id="IPR036549">
    <property type="entry name" value="CX6/COA6-like_sf"/>
</dbReference>
<feature type="compositionally biased region" description="Low complexity" evidence="9">
    <location>
        <begin position="1"/>
        <end position="24"/>
    </location>
</feature>
<dbReference type="Pfam" id="PF02297">
    <property type="entry name" value="COX6B"/>
    <property type="match status" value="1"/>
</dbReference>
<dbReference type="InterPro" id="IPR048280">
    <property type="entry name" value="COX6B-like"/>
</dbReference>
<dbReference type="Proteomes" id="UP000308768">
    <property type="component" value="Unassembled WGS sequence"/>
</dbReference>
<dbReference type="OrthoDB" id="5545577at2759"/>
<evidence type="ECO:0000313" key="11">
    <source>
        <dbReference type="Proteomes" id="UP000308768"/>
    </source>
</evidence>
<feature type="region of interest" description="Disordered" evidence="9">
    <location>
        <begin position="1"/>
        <end position="25"/>
    </location>
</feature>
<dbReference type="Gene3D" id="1.10.10.140">
    <property type="entry name" value="Cytochrome c oxidase, subunit VIb"/>
    <property type="match status" value="1"/>
</dbReference>
<dbReference type="InterPro" id="IPR048281">
    <property type="entry name" value="COA6_fun"/>
</dbReference>
<evidence type="ECO:0000256" key="8">
    <source>
        <dbReference type="ARBA" id="ARBA00023242"/>
    </source>
</evidence>
<evidence type="ECO:0000256" key="2">
    <source>
        <dbReference type="ARBA" id="ARBA00004496"/>
    </source>
</evidence>
<keyword evidence="7" id="KW-1015">Disulfide bond</keyword>
<dbReference type="EMBL" id="NAJN01000314">
    <property type="protein sequence ID" value="TKA75097.1"/>
    <property type="molecule type" value="Genomic_DNA"/>
</dbReference>
<gene>
    <name evidence="10" type="ORF">B0A49_03360</name>
</gene>
<evidence type="ECO:0000256" key="5">
    <source>
        <dbReference type="ARBA" id="ARBA00022490"/>
    </source>
</evidence>
<dbReference type="SUPFAM" id="SSF47694">
    <property type="entry name" value="Cytochrome c oxidase subunit h"/>
    <property type="match status" value="1"/>
</dbReference>
<evidence type="ECO:0000256" key="3">
    <source>
        <dbReference type="ARBA" id="ARBA00004569"/>
    </source>
</evidence>
<keyword evidence="8" id="KW-0539">Nucleus</keyword>
<proteinExistence type="inferred from homology"/>
<evidence type="ECO:0008006" key="12">
    <source>
        <dbReference type="Google" id="ProtNLM"/>
    </source>
</evidence>
<reference evidence="10 11" key="1">
    <citation type="submission" date="2017-03" db="EMBL/GenBank/DDBJ databases">
        <title>Genomes of endolithic fungi from Antarctica.</title>
        <authorList>
            <person name="Coleine C."/>
            <person name="Masonjones S."/>
            <person name="Stajich J.E."/>
        </authorList>
    </citation>
    <scope>NUCLEOTIDE SEQUENCE [LARGE SCALE GENOMIC DNA]</scope>
    <source>
        <strain evidence="10 11">CCFEE 5187</strain>
    </source>
</reference>
<evidence type="ECO:0000256" key="1">
    <source>
        <dbReference type="ARBA" id="ARBA00004123"/>
    </source>
</evidence>